<comment type="caution">
    <text evidence="4">The sequence shown here is derived from an EMBL/GenBank/DDBJ whole genome shotgun (WGS) entry which is preliminary data.</text>
</comment>
<dbReference type="PANTHER" id="PTHR43080">
    <property type="entry name" value="CBS DOMAIN-CONTAINING PROTEIN CBSX3, MITOCHONDRIAL"/>
    <property type="match status" value="1"/>
</dbReference>
<evidence type="ECO:0000313" key="5">
    <source>
        <dbReference type="Proteomes" id="UP000256763"/>
    </source>
</evidence>
<keyword evidence="5" id="KW-1185">Reference proteome</keyword>
<gene>
    <name evidence="4" type="ORF">CAL65_14565</name>
</gene>
<evidence type="ECO:0000259" key="3">
    <source>
        <dbReference type="PROSITE" id="PS51371"/>
    </source>
</evidence>
<keyword evidence="1 2" id="KW-0129">CBS domain</keyword>
<dbReference type="Gene3D" id="3.10.580.10">
    <property type="entry name" value="CBS-domain"/>
    <property type="match status" value="1"/>
</dbReference>
<dbReference type="AlphaFoldDB" id="A0A3E0WRH4"/>
<dbReference type="PROSITE" id="PS51371">
    <property type="entry name" value="CBS"/>
    <property type="match status" value="2"/>
</dbReference>
<proteinExistence type="predicted"/>
<evidence type="ECO:0000256" key="2">
    <source>
        <dbReference type="PROSITE-ProRule" id="PRU00703"/>
    </source>
</evidence>
<dbReference type="InterPro" id="IPR051257">
    <property type="entry name" value="Diverse_CBS-Domain"/>
</dbReference>
<evidence type="ECO:0000256" key="1">
    <source>
        <dbReference type="ARBA" id="ARBA00023122"/>
    </source>
</evidence>
<feature type="domain" description="CBS" evidence="3">
    <location>
        <begin position="7"/>
        <end position="65"/>
    </location>
</feature>
<sequence>MVVVEAMTRGYQQVKTTDSIRTAAQLMREQDIGMLPVVDEHDEIIGTVTDRDITTRAVAAGRSASTSIDCCMTSKPVFCYADDDIYTAAEIMKREKVRRLLVRNHDQQPIGVLAQADLVAAIAPYGLAAETVAEISQPGGAHSQQRKQ</sequence>
<dbReference type="InterPro" id="IPR000644">
    <property type="entry name" value="CBS_dom"/>
</dbReference>
<dbReference type="PANTHER" id="PTHR43080:SF2">
    <property type="entry name" value="CBS DOMAIN-CONTAINING PROTEIN"/>
    <property type="match status" value="1"/>
</dbReference>
<organism evidence="4 5">
    <name type="scientific">Alkalilimnicola ehrlichii</name>
    <dbReference type="NCBI Taxonomy" id="351052"/>
    <lineage>
        <taxon>Bacteria</taxon>
        <taxon>Pseudomonadati</taxon>
        <taxon>Pseudomonadota</taxon>
        <taxon>Gammaproteobacteria</taxon>
        <taxon>Chromatiales</taxon>
        <taxon>Ectothiorhodospiraceae</taxon>
        <taxon>Alkalilimnicola</taxon>
    </lineage>
</organism>
<dbReference type="RefSeq" id="WP_116348098.1">
    <property type="nucleotide sequence ID" value="NZ_NFZW01000015.1"/>
</dbReference>
<dbReference type="Proteomes" id="UP000256763">
    <property type="component" value="Unassembled WGS sequence"/>
</dbReference>
<dbReference type="SUPFAM" id="SSF54631">
    <property type="entry name" value="CBS-domain pair"/>
    <property type="match status" value="1"/>
</dbReference>
<name>A0A3E0WRH4_9GAMM</name>
<dbReference type="EMBL" id="NFZW01000015">
    <property type="protein sequence ID" value="RFA34587.1"/>
    <property type="molecule type" value="Genomic_DNA"/>
</dbReference>
<feature type="domain" description="CBS" evidence="3">
    <location>
        <begin position="72"/>
        <end position="130"/>
    </location>
</feature>
<evidence type="ECO:0000313" key="4">
    <source>
        <dbReference type="EMBL" id="RFA34587.1"/>
    </source>
</evidence>
<protein>
    <recommendedName>
        <fullName evidence="3">CBS domain-containing protein</fullName>
    </recommendedName>
</protein>
<dbReference type="SMART" id="SM00116">
    <property type="entry name" value="CBS"/>
    <property type="match status" value="2"/>
</dbReference>
<dbReference type="Pfam" id="PF00571">
    <property type="entry name" value="CBS"/>
    <property type="match status" value="2"/>
</dbReference>
<reference evidence="5" key="1">
    <citation type="submission" date="2017-05" db="EMBL/GenBank/DDBJ databases">
        <authorList>
            <person name="Sharma S."/>
            <person name="Sidhu C."/>
            <person name="Pinnaka A.K."/>
        </authorList>
    </citation>
    <scope>NUCLEOTIDE SEQUENCE [LARGE SCALE GENOMIC DNA]</scope>
    <source>
        <strain evidence="5">AK93</strain>
    </source>
</reference>
<dbReference type="InterPro" id="IPR046342">
    <property type="entry name" value="CBS_dom_sf"/>
</dbReference>
<accession>A0A3E0WRH4</accession>